<dbReference type="PROSITE" id="PS51635">
    <property type="entry name" value="PNPLA"/>
    <property type="match status" value="1"/>
</dbReference>
<protein>
    <recommendedName>
        <fullName evidence="4">PNPLA domain-containing protein</fullName>
    </recommendedName>
</protein>
<organism evidence="5 6">
    <name type="scientific">Paramuribaculum intestinale</name>
    <dbReference type="NCBI Taxonomy" id="2094151"/>
    <lineage>
        <taxon>Bacteria</taxon>
        <taxon>Pseudomonadati</taxon>
        <taxon>Bacteroidota</taxon>
        <taxon>Bacteroidia</taxon>
        <taxon>Bacteroidales</taxon>
        <taxon>Muribaculaceae</taxon>
        <taxon>Paramuribaculum</taxon>
    </lineage>
</organism>
<feature type="short sequence motif" description="DGA/G" evidence="3">
    <location>
        <begin position="201"/>
        <end position="203"/>
    </location>
</feature>
<name>A0A2V1IU33_9BACT</name>
<dbReference type="GO" id="GO:0004620">
    <property type="term" value="F:phospholipase activity"/>
    <property type="evidence" value="ECO:0007669"/>
    <property type="project" value="TreeGrafter"/>
</dbReference>
<comment type="caution">
    <text evidence="5">The sequence shown here is derived from an EMBL/GenBank/DDBJ whole genome shotgun (WGS) entry which is preliminary data.</text>
</comment>
<dbReference type="RefSeq" id="WP_107036490.1">
    <property type="nucleotide sequence ID" value="NZ_CP098825.1"/>
</dbReference>
<dbReference type="GO" id="GO:0016042">
    <property type="term" value="P:lipid catabolic process"/>
    <property type="evidence" value="ECO:0007669"/>
    <property type="project" value="UniProtKB-UniRule"/>
</dbReference>
<keyword evidence="3" id="KW-0378">Hydrolase</keyword>
<evidence type="ECO:0000313" key="5">
    <source>
        <dbReference type="EMBL" id="PWB06731.1"/>
    </source>
</evidence>
<proteinExistence type="inferred from homology"/>
<comment type="similarity">
    <text evidence="1">Belongs to the patatin family.</text>
</comment>
<dbReference type="Pfam" id="PF01734">
    <property type="entry name" value="Patatin"/>
    <property type="match status" value="1"/>
</dbReference>
<dbReference type="InterPro" id="IPR016035">
    <property type="entry name" value="Acyl_Trfase/lysoPLipase"/>
</dbReference>
<feature type="short sequence motif" description="GXSXG" evidence="3">
    <location>
        <begin position="51"/>
        <end position="55"/>
    </location>
</feature>
<accession>A0A2V1IU33</accession>
<dbReference type="GeneID" id="93424732"/>
<evidence type="ECO:0000313" key="6">
    <source>
        <dbReference type="Proteomes" id="UP000244925"/>
    </source>
</evidence>
<evidence type="ECO:0000256" key="3">
    <source>
        <dbReference type="PROSITE-ProRule" id="PRU01161"/>
    </source>
</evidence>
<dbReference type="GO" id="GO:0047372">
    <property type="term" value="F:monoacylglycerol lipase activity"/>
    <property type="evidence" value="ECO:0007669"/>
    <property type="project" value="TreeGrafter"/>
</dbReference>
<dbReference type="Gene3D" id="3.40.1090.10">
    <property type="entry name" value="Cytosolic phospholipase A2 catalytic domain"/>
    <property type="match status" value="1"/>
</dbReference>
<evidence type="ECO:0000259" key="4">
    <source>
        <dbReference type="PROSITE" id="PS51635"/>
    </source>
</evidence>
<feature type="short sequence motif" description="GXGXXG" evidence="3">
    <location>
        <begin position="13"/>
        <end position="18"/>
    </location>
</feature>
<dbReference type="Proteomes" id="UP000244925">
    <property type="component" value="Unassembled WGS sequence"/>
</dbReference>
<dbReference type="PANTHER" id="PTHR32176:SF92">
    <property type="entry name" value="XYLOSE ISOMERASE"/>
    <property type="match status" value="1"/>
</dbReference>
<dbReference type="EMBL" id="PUBV01000020">
    <property type="protein sequence ID" value="PWB06731.1"/>
    <property type="molecule type" value="Genomic_DNA"/>
</dbReference>
<feature type="active site" description="Proton acceptor" evidence="3">
    <location>
        <position position="201"/>
    </location>
</feature>
<dbReference type="CDD" id="cd07199">
    <property type="entry name" value="Pat17_PNPLA8_PNPLA9_like"/>
    <property type="match status" value="1"/>
</dbReference>
<dbReference type="SUPFAM" id="SSF52151">
    <property type="entry name" value="FabD/lysophospholipase-like"/>
    <property type="match status" value="1"/>
</dbReference>
<dbReference type="AlphaFoldDB" id="A0A2V1IU33"/>
<dbReference type="PANTHER" id="PTHR32176">
    <property type="entry name" value="XYLOSE ISOMERASE"/>
    <property type="match status" value="1"/>
</dbReference>
<gene>
    <name evidence="5" type="ORF">C5O25_09415</name>
</gene>
<keyword evidence="6" id="KW-1185">Reference proteome</keyword>
<reference evidence="6" key="1">
    <citation type="submission" date="2018-02" db="EMBL/GenBank/DDBJ databases">
        <authorList>
            <person name="Clavel T."/>
            <person name="Strowig T."/>
        </authorList>
    </citation>
    <scope>NUCLEOTIDE SEQUENCE [LARGE SCALE GENOMIC DNA]</scope>
    <source>
        <strain evidence="6">DSM 100764</strain>
    </source>
</reference>
<dbReference type="NCBIfam" id="NF041079">
    <property type="entry name" value="CBASS_lipase"/>
    <property type="match status" value="1"/>
</dbReference>
<keyword evidence="2 3" id="KW-0443">Lipid metabolism</keyword>
<evidence type="ECO:0000256" key="2">
    <source>
        <dbReference type="ARBA" id="ARBA00023098"/>
    </source>
</evidence>
<sequence>MEHPKFKILSIDGGGIRGVIPCQFLANLENDLIQEYGEDTRLCDYFDLIAGTSTGGIIAIGLALGVKAQDILDLYVRHGSEIFPEPMQRNVSKAKRIILKKPFYDRLPLKKLLNETFNTDGEPKRIGDAKTRLLIPTYNLESHQIHILKTAHSEKLVRDYQIPVVDAALSTAAAPAYFLPYDFSYDNKGKNGSVQINMMVDGGLVANNPSFMALLEATHCLGIKLEDIGLLSLGTGVVKKACPKKSSHVTPMYWVNPLNGPMIYEIMAEAQSVHVDNLLNLYKNGVGQAQNDKFTYFRLQHQFSENERITLDSTSTTTIRKMLHAGHLLYRDNCCTIKTIFTTTEKQEFKPHYTFS</sequence>
<evidence type="ECO:0000256" key="1">
    <source>
        <dbReference type="ARBA" id="ARBA00010240"/>
    </source>
</evidence>
<feature type="active site" description="Nucleophile" evidence="3">
    <location>
        <position position="53"/>
    </location>
</feature>
<feature type="domain" description="PNPLA" evidence="4">
    <location>
        <begin position="9"/>
        <end position="214"/>
    </location>
</feature>
<dbReference type="InterPro" id="IPR002641">
    <property type="entry name" value="PNPLA_dom"/>
</dbReference>
<keyword evidence="3" id="KW-0442">Lipid degradation</keyword>